<comment type="caution">
    <text evidence="2">The sequence shown here is derived from an EMBL/GenBank/DDBJ whole genome shotgun (WGS) entry which is preliminary data.</text>
</comment>
<organism evidence="2 3">
    <name type="scientific">Massilia genomosp. 1</name>
    <dbReference type="NCBI Taxonomy" id="2609280"/>
    <lineage>
        <taxon>Bacteria</taxon>
        <taxon>Pseudomonadati</taxon>
        <taxon>Pseudomonadota</taxon>
        <taxon>Betaproteobacteria</taxon>
        <taxon>Burkholderiales</taxon>
        <taxon>Oxalobacteraceae</taxon>
        <taxon>Telluria group</taxon>
        <taxon>Massilia</taxon>
    </lineage>
</organism>
<feature type="transmembrane region" description="Helical" evidence="1">
    <location>
        <begin position="34"/>
        <end position="56"/>
    </location>
</feature>
<dbReference type="EMBL" id="WHJF01000190">
    <property type="protein sequence ID" value="NHZ66895.1"/>
    <property type="molecule type" value="Genomic_DNA"/>
</dbReference>
<keyword evidence="1" id="KW-1133">Transmembrane helix</keyword>
<proteinExistence type="predicted"/>
<keyword evidence="1" id="KW-0812">Transmembrane</keyword>
<name>A0ABX0N1L3_9BURK</name>
<evidence type="ECO:0000313" key="3">
    <source>
        <dbReference type="Proteomes" id="UP000610594"/>
    </source>
</evidence>
<gene>
    <name evidence="2" type="ORF">F1735_32235</name>
</gene>
<protein>
    <submittedName>
        <fullName evidence="2">Uncharacterized protein</fullName>
    </submittedName>
</protein>
<keyword evidence="1" id="KW-0472">Membrane</keyword>
<keyword evidence="3" id="KW-1185">Reference proteome</keyword>
<dbReference type="Proteomes" id="UP000610594">
    <property type="component" value="Unassembled WGS sequence"/>
</dbReference>
<sequence length="162" mass="18399">MGFFYLGLLLGWFLVLLVIARGIAWLIDVKHKKLVAMVIIMLGLPLPLADEIIGAIQFGELCKNQVLYKSPDMENMKGSRIISMPHADIPINDKALPMTRQIREYVSESNHALMLRYNVFRAGKGYLARTFPLNEGEAPLTFVGVCHPEEYRMLFTNYIVVN</sequence>
<reference evidence="2 3" key="1">
    <citation type="submission" date="2019-10" db="EMBL/GenBank/DDBJ databases">
        <title>Taxonomy of Antarctic Massilia spp.: description of Massilia rubra sp. nov., Massilia aquatica sp. nov., Massilia mucilaginosa sp. nov., Massilia frigida sp. nov. isolated from streams, lakes and regoliths.</title>
        <authorList>
            <person name="Holochova P."/>
            <person name="Sedlacek I."/>
            <person name="Kralova S."/>
            <person name="Maslanova I."/>
            <person name="Busse H.-J."/>
            <person name="Stankova E."/>
            <person name="Vrbovska V."/>
            <person name="Kovarovic V."/>
            <person name="Bartak M."/>
            <person name="Svec P."/>
            <person name="Pantucek R."/>
        </authorList>
    </citation>
    <scope>NUCLEOTIDE SEQUENCE [LARGE SCALE GENOMIC DNA]</scope>
    <source>
        <strain evidence="2 3">CCM 8694</strain>
    </source>
</reference>
<dbReference type="RefSeq" id="WP_167240958.1">
    <property type="nucleotide sequence ID" value="NZ_WHJF01000190.1"/>
</dbReference>
<evidence type="ECO:0000256" key="1">
    <source>
        <dbReference type="SAM" id="Phobius"/>
    </source>
</evidence>
<accession>A0ABX0N1L3</accession>
<feature type="transmembrane region" description="Helical" evidence="1">
    <location>
        <begin position="6"/>
        <end position="27"/>
    </location>
</feature>
<evidence type="ECO:0000313" key="2">
    <source>
        <dbReference type="EMBL" id="NHZ66895.1"/>
    </source>
</evidence>